<name>A0A7S4GG60_9EUGL</name>
<reference evidence="2" key="1">
    <citation type="submission" date="2021-01" db="EMBL/GenBank/DDBJ databases">
        <authorList>
            <person name="Corre E."/>
            <person name="Pelletier E."/>
            <person name="Niang G."/>
            <person name="Scheremetjew M."/>
            <person name="Finn R."/>
            <person name="Kale V."/>
            <person name="Holt S."/>
            <person name="Cochrane G."/>
            <person name="Meng A."/>
            <person name="Brown T."/>
            <person name="Cohen L."/>
        </authorList>
    </citation>
    <scope>NUCLEOTIDE SEQUENCE</scope>
    <source>
        <strain evidence="2">CCMP1594</strain>
    </source>
</reference>
<protein>
    <submittedName>
        <fullName evidence="2">Uncharacterized protein</fullName>
    </submittedName>
</protein>
<sequence length="103" mass="10889">MPPRVRHPPPPGHAGRVGRGMRLIRGFPRVCTKPVEPSSTSTVSQHPQATPPTMGGPVKAAQGRDGDGGGAPTLVWPRPRQQSPGVESHFAVGSTQRWRGDAC</sequence>
<feature type="region of interest" description="Disordered" evidence="1">
    <location>
        <begin position="1"/>
        <end position="103"/>
    </location>
</feature>
<proteinExistence type="predicted"/>
<organism evidence="2">
    <name type="scientific">Eutreptiella gymnastica</name>
    <dbReference type="NCBI Taxonomy" id="73025"/>
    <lineage>
        <taxon>Eukaryota</taxon>
        <taxon>Discoba</taxon>
        <taxon>Euglenozoa</taxon>
        <taxon>Euglenida</taxon>
        <taxon>Spirocuta</taxon>
        <taxon>Euglenophyceae</taxon>
        <taxon>Eutreptiales</taxon>
        <taxon>Eutreptiaceae</taxon>
        <taxon>Eutreptiella</taxon>
    </lineage>
</organism>
<gene>
    <name evidence="2" type="ORF">EGYM00163_LOCUS47457</name>
</gene>
<dbReference type="AlphaFoldDB" id="A0A7S4GG60"/>
<evidence type="ECO:0000313" key="2">
    <source>
        <dbReference type="EMBL" id="CAE0836103.1"/>
    </source>
</evidence>
<evidence type="ECO:0000256" key="1">
    <source>
        <dbReference type="SAM" id="MobiDB-lite"/>
    </source>
</evidence>
<accession>A0A7S4GG60</accession>
<dbReference type="EMBL" id="HBJA01137901">
    <property type="protein sequence ID" value="CAE0836103.1"/>
    <property type="molecule type" value="Transcribed_RNA"/>
</dbReference>
<feature type="compositionally biased region" description="Polar residues" evidence="1">
    <location>
        <begin position="37"/>
        <end position="48"/>
    </location>
</feature>